<dbReference type="EMBL" id="HG994356">
    <property type="protein sequence ID" value="CAF2137358.1"/>
    <property type="molecule type" value="Genomic_DNA"/>
</dbReference>
<dbReference type="AlphaFoldDB" id="A0A816WQU5"/>
<organism evidence="2">
    <name type="scientific">Brassica napus</name>
    <name type="common">Rape</name>
    <dbReference type="NCBI Taxonomy" id="3708"/>
    <lineage>
        <taxon>Eukaryota</taxon>
        <taxon>Viridiplantae</taxon>
        <taxon>Streptophyta</taxon>
        <taxon>Embryophyta</taxon>
        <taxon>Tracheophyta</taxon>
        <taxon>Spermatophyta</taxon>
        <taxon>Magnoliopsida</taxon>
        <taxon>eudicotyledons</taxon>
        <taxon>Gunneridae</taxon>
        <taxon>Pentapetalae</taxon>
        <taxon>rosids</taxon>
        <taxon>malvids</taxon>
        <taxon>Brassicales</taxon>
        <taxon>Brassicaceae</taxon>
        <taxon>Brassiceae</taxon>
        <taxon>Brassica</taxon>
    </lineage>
</organism>
<accession>A0A816WQU5</accession>
<sequence length="107" mass="11740">MESDVRSVAAQFIPSKASTCPFAKCYSLTLLQHTVTTLRDSFSNLPNIEHIVSTLVLSLSYISSLVSLILTSISVSCPLSFSIYLSSLKTLEGRVKKTRNLPLFPKS</sequence>
<evidence type="ECO:0000256" key="1">
    <source>
        <dbReference type="SAM" id="Phobius"/>
    </source>
</evidence>
<gene>
    <name evidence="2" type="ORF">DARMORV10_A02P08520.1</name>
</gene>
<keyword evidence="1" id="KW-0812">Transmembrane</keyword>
<protein>
    <submittedName>
        <fullName evidence="2">(rape) hypothetical protein</fullName>
    </submittedName>
</protein>
<keyword evidence="1" id="KW-0472">Membrane</keyword>
<dbReference type="Proteomes" id="UP001295469">
    <property type="component" value="Chromosome A02"/>
</dbReference>
<name>A0A816WQU5_BRANA</name>
<keyword evidence="1" id="KW-1133">Transmembrane helix</keyword>
<reference evidence="2" key="1">
    <citation type="submission" date="2021-01" db="EMBL/GenBank/DDBJ databases">
        <authorList>
            <consortium name="Genoscope - CEA"/>
            <person name="William W."/>
        </authorList>
    </citation>
    <scope>NUCLEOTIDE SEQUENCE</scope>
</reference>
<evidence type="ECO:0000313" key="2">
    <source>
        <dbReference type="EMBL" id="CAF2137358.1"/>
    </source>
</evidence>
<feature type="transmembrane region" description="Helical" evidence="1">
    <location>
        <begin position="61"/>
        <end position="85"/>
    </location>
</feature>
<proteinExistence type="predicted"/>